<evidence type="ECO:0000256" key="1">
    <source>
        <dbReference type="SAM" id="MobiDB-lite"/>
    </source>
</evidence>
<dbReference type="GeneID" id="18932544"/>
<dbReference type="InParanoid" id="F4RCP6"/>
<feature type="region of interest" description="Disordered" evidence="1">
    <location>
        <begin position="83"/>
        <end position="104"/>
    </location>
</feature>
<evidence type="ECO:0000313" key="3">
    <source>
        <dbReference type="Proteomes" id="UP000001072"/>
    </source>
</evidence>
<gene>
    <name evidence="2" type="ORF">MELLADRAFT_74280</name>
</gene>
<dbReference type="EMBL" id="GL883096">
    <property type="protein sequence ID" value="EGG10011.1"/>
    <property type="molecule type" value="Genomic_DNA"/>
</dbReference>
<sequence>MKQANEMMSFEIDYKIFVRDLALRPIPSNIHLENPKPEPQVSSSTSPAATDPISFTPTLPAPSSAMIESSVILRPGGYKRYTLPPPPAPPVSVPSVSNQTHHSNNPLMYTTSLVEIPRRRILPKPSLFSSSFFIWQKTNLS</sequence>
<proteinExistence type="predicted"/>
<dbReference type="HOGENOM" id="CLU_1825706_0_0_1"/>
<feature type="compositionally biased region" description="Pro residues" evidence="1">
    <location>
        <begin position="83"/>
        <end position="92"/>
    </location>
</feature>
<organism evidence="3">
    <name type="scientific">Melampsora larici-populina (strain 98AG31 / pathotype 3-4-7)</name>
    <name type="common">Poplar leaf rust fungus</name>
    <dbReference type="NCBI Taxonomy" id="747676"/>
    <lineage>
        <taxon>Eukaryota</taxon>
        <taxon>Fungi</taxon>
        <taxon>Dikarya</taxon>
        <taxon>Basidiomycota</taxon>
        <taxon>Pucciniomycotina</taxon>
        <taxon>Pucciniomycetes</taxon>
        <taxon>Pucciniales</taxon>
        <taxon>Melampsoraceae</taxon>
        <taxon>Melampsora</taxon>
    </lineage>
</organism>
<dbReference type="RefSeq" id="XP_007407065.1">
    <property type="nucleotide sequence ID" value="XM_007407003.1"/>
</dbReference>
<feature type="compositionally biased region" description="Polar residues" evidence="1">
    <location>
        <begin position="40"/>
        <end position="57"/>
    </location>
</feature>
<name>F4RCP6_MELLP</name>
<keyword evidence="3" id="KW-1185">Reference proteome</keyword>
<dbReference type="KEGG" id="mlr:MELLADRAFT_74280"/>
<dbReference type="VEuPathDB" id="FungiDB:MELLADRAFT_74280"/>
<accession>F4RCP6</accession>
<evidence type="ECO:0000313" key="2">
    <source>
        <dbReference type="EMBL" id="EGG10011.1"/>
    </source>
</evidence>
<dbReference type="Proteomes" id="UP000001072">
    <property type="component" value="Unassembled WGS sequence"/>
</dbReference>
<dbReference type="AlphaFoldDB" id="F4RCP6"/>
<protein>
    <submittedName>
        <fullName evidence="2">Uncharacterized protein</fullName>
    </submittedName>
</protein>
<reference evidence="3" key="1">
    <citation type="journal article" date="2011" name="Proc. Natl. Acad. Sci. U.S.A.">
        <title>Obligate biotrophy features unraveled by the genomic analysis of rust fungi.</title>
        <authorList>
            <person name="Duplessis S."/>
            <person name="Cuomo C.A."/>
            <person name="Lin Y.-C."/>
            <person name="Aerts A."/>
            <person name="Tisserant E."/>
            <person name="Veneault-Fourrey C."/>
            <person name="Joly D.L."/>
            <person name="Hacquard S."/>
            <person name="Amselem J."/>
            <person name="Cantarel B.L."/>
            <person name="Chiu R."/>
            <person name="Coutinho P.M."/>
            <person name="Feau N."/>
            <person name="Field M."/>
            <person name="Frey P."/>
            <person name="Gelhaye E."/>
            <person name="Goldberg J."/>
            <person name="Grabherr M.G."/>
            <person name="Kodira C.D."/>
            <person name="Kohler A."/>
            <person name="Kuees U."/>
            <person name="Lindquist E.A."/>
            <person name="Lucas S.M."/>
            <person name="Mago R."/>
            <person name="Mauceli E."/>
            <person name="Morin E."/>
            <person name="Murat C."/>
            <person name="Pangilinan J.L."/>
            <person name="Park R."/>
            <person name="Pearson M."/>
            <person name="Quesneville H."/>
            <person name="Rouhier N."/>
            <person name="Sakthikumar S."/>
            <person name="Salamov A.A."/>
            <person name="Schmutz J."/>
            <person name="Selles B."/>
            <person name="Shapiro H."/>
            <person name="Tanguay P."/>
            <person name="Tuskan G.A."/>
            <person name="Henrissat B."/>
            <person name="Van de Peer Y."/>
            <person name="Rouze P."/>
            <person name="Ellis J.G."/>
            <person name="Dodds P.N."/>
            <person name="Schein J.E."/>
            <person name="Zhong S."/>
            <person name="Hamelin R.C."/>
            <person name="Grigoriev I.V."/>
            <person name="Szabo L.J."/>
            <person name="Martin F."/>
        </authorList>
    </citation>
    <scope>NUCLEOTIDE SEQUENCE [LARGE SCALE GENOMIC DNA]</scope>
    <source>
        <strain evidence="3">98AG31 / pathotype 3-4-7</strain>
    </source>
</reference>
<feature type="region of interest" description="Disordered" evidence="1">
    <location>
        <begin position="28"/>
        <end position="62"/>
    </location>
</feature>